<evidence type="ECO:0000313" key="1">
    <source>
        <dbReference type="EMBL" id="KAI7983030.1"/>
    </source>
</evidence>
<organism evidence="1 2">
    <name type="scientific">Camellia lanceoleosa</name>
    <dbReference type="NCBI Taxonomy" id="1840588"/>
    <lineage>
        <taxon>Eukaryota</taxon>
        <taxon>Viridiplantae</taxon>
        <taxon>Streptophyta</taxon>
        <taxon>Embryophyta</taxon>
        <taxon>Tracheophyta</taxon>
        <taxon>Spermatophyta</taxon>
        <taxon>Magnoliopsida</taxon>
        <taxon>eudicotyledons</taxon>
        <taxon>Gunneridae</taxon>
        <taxon>Pentapetalae</taxon>
        <taxon>asterids</taxon>
        <taxon>Ericales</taxon>
        <taxon>Theaceae</taxon>
        <taxon>Camellia</taxon>
    </lineage>
</organism>
<sequence>MKASGAYIYHTSTMILIFLIITTTTTTKPLLAYRSLKEGDQAMVSHGGGAVSAEDSKGYRPLEGDQVTARRVPVSSTLARGKGWPPSPSGCTYIGNIPAPPGNGCGRSCHHV</sequence>
<protein>
    <submittedName>
        <fullName evidence="1">Uncharacterized protein</fullName>
    </submittedName>
</protein>
<name>A0ACC0F350_9ERIC</name>
<proteinExistence type="predicted"/>
<comment type="caution">
    <text evidence="1">The sequence shown here is derived from an EMBL/GenBank/DDBJ whole genome shotgun (WGS) entry which is preliminary data.</text>
</comment>
<keyword evidence="2" id="KW-1185">Reference proteome</keyword>
<accession>A0ACC0F350</accession>
<gene>
    <name evidence="1" type="ORF">LOK49_LG15G00588</name>
</gene>
<dbReference type="Proteomes" id="UP001060215">
    <property type="component" value="Chromosome 11"/>
</dbReference>
<reference evidence="1 2" key="1">
    <citation type="journal article" date="2022" name="Plant J.">
        <title>Chromosome-level genome of Camellia lanceoleosa provides a valuable resource for understanding genome evolution and self-incompatibility.</title>
        <authorList>
            <person name="Gong W."/>
            <person name="Xiao S."/>
            <person name="Wang L."/>
            <person name="Liao Z."/>
            <person name="Chang Y."/>
            <person name="Mo W."/>
            <person name="Hu G."/>
            <person name="Li W."/>
            <person name="Zhao G."/>
            <person name="Zhu H."/>
            <person name="Hu X."/>
            <person name="Ji K."/>
            <person name="Xiang X."/>
            <person name="Song Q."/>
            <person name="Yuan D."/>
            <person name="Jin S."/>
            <person name="Zhang L."/>
        </authorList>
    </citation>
    <scope>NUCLEOTIDE SEQUENCE [LARGE SCALE GENOMIC DNA]</scope>
    <source>
        <strain evidence="1">SQ_2022a</strain>
    </source>
</reference>
<dbReference type="EMBL" id="CM045768">
    <property type="protein sequence ID" value="KAI7983030.1"/>
    <property type="molecule type" value="Genomic_DNA"/>
</dbReference>
<evidence type="ECO:0000313" key="2">
    <source>
        <dbReference type="Proteomes" id="UP001060215"/>
    </source>
</evidence>